<keyword evidence="3 6" id="KW-0812">Transmembrane</keyword>
<dbReference type="InterPro" id="IPR051258">
    <property type="entry name" value="Diverse_Substrate_Transporter"/>
</dbReference>
<feature type="transmembrane region" description="Helical" evidence="6">
    <location>
        <begin position="239"/>
        <end position="260"/>
    </location>
</feature>
<keyword evidence="5 6" id="KW-0472">Membrane</keyword>
<dbReference type="PANTHER" id="PTHR42920:SF5">
    <property type="entry name" value="EAMA DOMAIN-CONTAINING PROTEIN"/>
    <property type="match status" value="1"/>
</dbReference>
<feature type="domain" description="EamA" evidence="7">
    <location>
        <begin position="148"/>
        <end position="282"/>
    </location>
</feature>
<feature type="transmembrane region" description="Helical" evidence="6">
    <location>
        <begin position="99"/>
        <end position="116"/>
    </location>
</feature>
<evidence type="ECO:0000259" key="7">
    <source>
        <dbReference type="Pfam" id="PF00892"/>
    </source>
</evidence>
<dbReference type="InterPro" id="IPR037185">
    <property type="entry name" value="EmrE-like"/>
</dbReference>
<evidence type="ECO:0000256" key="3">
    <source>
        <dbReference type="ARBA" id="ARBA00022692"/>
    </source>
</evidence>
<feature type="transmembrane region" description="Helical" evidence="6">
    <location>
        <begin position="180"/>
        <end position="202"/>
    </location>
</feature>
<feature type="transmembrane region" description="Helical" evidence="6">
    <location>
        <begin position="214"/>
        <end position="232"/>
    </location>
</feature>
<evidence type="ECO:0000313" key="9">
    <source>
        <dbReference type="Proteomes" id="UP000268192"/>
    </source>
</evidence>
<evidence type="ECO:0000256" key="2">
    <source>
        <dbReference type="ARBA" id="ARBA00022475"/>
    </source>
</evidence>
<evidence type="ECO:0000256" key="4">
    <source>
        <dbReference type="ARBA" id="ARBA00022989"/>
    </source>
</evidence>
<dbReference type="Proteomes" id="UP000268192">
    <property type="component" value="Chromosome"/>
</dbReference>
<feature type="transmembrane region" description="Helical" evidence="6">
    <location>
        <begin position="266"/>
        <end position="285"/>
    </location>
</feature>
<name>A0A3Q8XMP2_9HYPH</name>
<keyword evidence="9" id="KW-1185">Reference proteome</keyword>
<dbReference type="EMBL" id="CP032509">
    <property type="protein sequence ID" value="AZN71184.1"/>
    <property type="molecule type" value="Genomic_DNA"/>
</dbReference>
<dbReference type="KEGG" id="abaw:D5400_07785"/>
<dbReference type="InterPro" id="IPR000620">
    <property type="entry name" value="EamA_dom"/>
</dbReference>
<gene>
    <name evidence="8" type="ORF">D5400_07785</name>
</gene>
<dbReference type="SUPFAM" id="SSF103481">
    <property type="entry name" value="Multidrug resistance efflux transporter EmrE"/>
    <property type="match status" value="2"/>
</dbReference>
<keyword evidence="4 6" id="KW-1133">Transmembrane helix</keyword>
<feature type="domain" description="EamA" evidence="7">
    <location>
        <begin position="8"/>
        <end position="139"/>
    </location>
</feature>
<evidence type="ECO:0000256" key="6">
    <source>
        <dbReference type="SAM" id="Phobius"/>
    </source>
</evidence>
<evidence type="ECO:0000313" key="8">
    <source>
        <dbReference type="EMBL" id="AZN71184.1"/>
    </source>
</evidence>
<dbReference type="OrthoDB" id="9804865at2"/>
<feature type="transmembrane region" description="Helical" evidence="6">
    <location>
        <begin position="66"/>
        <end position="87"/>
    </location>
</feature>
<proteinExistence type="predicted"/>
<keyword evidence="2" id="KW-1003">Cell membrane</keyword>
<accession>A0A3Q8XMP2</accession>
<dbReference type="RefSeq" id="WP_126009217.1">
    <property type="nucleotide sequence ID" value="NZ_CP032509.1"/>
</dbReference>
<reference evidence="8 9" key="1">
    <citation type="submission" date="2018-09" db="EMBL/GenBank/DDBJ databases">
        <title>Marinorhizobium profundi gen. nov., sp. nov., isolated from a deep-sea sediment sample from the New Britain Trench and proposal of Marinorhizobiaceae fam. nov. in the order Rhizobiales of the class Alphaproteobacteria.</title>
        <authorList>
            <person name="Cao J."/>
        </authorList>
    </citation>
    <scope>NUCLEOTIDE SEQUENCE [LARGE SCALE GENOMIC DNA]</scope>
    <source>
        <strain evidence="8 9">WS11</strain>
    </source>
</reference>
<dbReference type="PANTHER" id="PTHR42920">
    <property type="entry name" value="OS03G0707200 PROTEIN-RELATED"/>
    <property type="match status" value="1"/>
</dbReference>
<protein>
    <submittedName>
        <fullName evidence="8">DMT family transporter</fullName>
    </submittedName>
</protein>
<feature type="transmembrane region" description="Helical" evidence="6">
    <location>
        <begin position="123"/>
        <end position="139"/>
    </location>
</feature>
<evidence type="ECO:0000256" key="1">
    <source>
        <dbReference type="ARBA" id="ARBA00004651"/>
    </source>
</evidence>
<dbReference type="GO" id="GO:0005886">
    <property type="term" value="C:plasma membrane"/>
    <property type="evidence" value="ECO:0007669"/>
    <property type="project" value="UniProtKB-SubCell"/>
</dbReference>
<sequence>MSRLLANSILLTAGAIWGMGFVAQSTAMDAIGPLLFVALRSAIAMLVTLPFAIAEGRRAADGPVIAFSPGFVLAGLALFGGIVFQQIGLVTTTVTNSGFLTGLYVVFVPILMTVILRRPPHPVVWPGAILAFAGLVLLSDGALTSLRPGDLFTILAAVFWAMQVILVGRQASMTGRPVALAFVQFSVCTLLGLAAALVFEPIEWRAIQAALPEILYAGAIASGLAFTLQAIGQRYASPATAAILLSTEVLFAALFGAVLLGETIGSLGYLGGLLIFVAILLIEVLPARQARNAAASS</sequence>
<organism evidence="8 9">
    <name type="scientific">Georhizobium profundi</name>
    <dbReference type="NCBI Taxonomy" id="2341112"/>
    <lineage>
        <taxon>Bacteria</taxon>
        <taxon>Pseudomonadati</taxon>
        <taxon>Pseudomonadota</taxon>
        <taxon>Alphaproteobacteria</taxon>
        <taxon>Hyphomicrobiales</taxon>
        <taxon>Rhizobiaceae</taxon>
        <taxon>Georhizobium</taxon>
    </lineage>
</organism>
<feature type="transmembrane region" description="Helical" evidence="6">
    <location>
        <begin position="37"/>
        <end position="54"/>
    </location>
</feature>
<dbReference type="AlphaFoldDB" id="A0A3Q8XMP2"/>
<feature type="transmembrane region" description="Helical" evidence="6">
    <location>
        <begin position="151"/>
        <end position="168"/>
    </location>
</feature>
<dbReference type="Pfam" id="PF00892">
    <property type="entry name" value="EamA"/>
    <property type="match status" value="2"/>
</dbReference>
<comment type="subcellular location">
    <subcellularLocation>
        <location evidence="1">Cell membrane</location>
        <topology evidence="1">Multi-pass membrane protein</topology>
    </subcellularLocation>
</comment>
<evidence type="ECO:0000256" key="5">
    <source>
        <dbReference type="ARBA" id="ARBA00023136"/>
    </source>
</evidence>